<comment type="caution">
    <text evidence="1">The sequence shown here is derived from an EMBL/GenBank/DDBJ whole genome shotgun (WGS) entry which is preliminary data.</text>
</comment>
<reference evidence="1" key="1">
    <citation type="journal article" date="2015" name="Nature">
        <title>Complex archaea that bridge the gap between prokaryotes and eukaryotes.</title>
        <authorList>
            <person name="Spang A."/>
            <person name="Saw J.H."/>
            <person name="Jorgensen S.L."/>
            <person name="Zaremba-Niedzwiedzka K."/>
            <person name="Martijn J."/>
            <person name="Lind A.E."/>
            <person name="van Eijk R."/>
            <person name="Schleper C."/>
            <person name="Guy L."/>
            <person name="Ettema T.J."/>
        </authorList>
    </citation>
    <scope>NUCLEOTIDE SEQUENCE</scope>
</reference>
<gene>
    <name evidence="1" type="ORF">LCGC14_1384180</name>
</gene>
<dbReference type="InterPro" id="IPR046938">
    <property type="entry name" value="DNA_clamp_sf"/>
</dbReference>
<sequence length="244" mass="27510">MSVCKVVKNNLSKFLDLLSLKGELENKTILLHIIDGSMKAPFILTESKVLAIRGSFKDENLTKLGEICINDTRLLKSFINTFSSKEITLAKKTNKLVLSSSKESLKISVVLRNPQYVKDSLPKGKSFDDTLKLISDNTFTLTKEQIDRITKNTSVINAKDLILEGKDNKVILNLESNENQLSEEFKISEKIEPFKIKLNSFIIDLLSIINEDVIMSAKDNSAIYIVVKNECYEVEYVLASLKVD</sequence>
<dbReference type="SUPFAM" id="SSF55979">
    <property type="entry name" value="DNA clamp"/>
    <property type="match status" value="1"/>
</dbReference>
<evidence type="ECO:0008006" key="2">
    <source>
        <dbReference type="Google" id="ProtNLM"/>
    </source>
</evidence>
<organism evidence="1">
    <name type="scientific">marine sediment metagenome</name>
    <dbReference type="NCBI Taxonomy" id="412755"/>
    <lineage>
        <taxon>unclassified sequences</taxon>
        <taxon>metagenomes</taxon>
        <taxon>ecological metagenomes</taxon>
    </lineage>
</organism>
<evidence type="ECO:0000313" key="1">
    <source>
        <dbReference type="EMBL" id="KKM76038.1"/>
    </source>
</evidence>
<protein>
    <recommendedName>
        <fullName evidence="2">Proliferating cell nuclear antigen PCNA N-terminal domain-containing protein</fullName>
    </recommendedName>
</protein>
<dbReference type="Gene3D" id="3.70.10.10">
    <property type="match status" value="1"/>
</dbReference>
<dbReference type="AlphaFoldDB" id="A0A0F9K221"/>
<proteinExistence type="predicted"/>
<name>A0A0F9K221_9ZZZZ</name>
<dbReference type="EMBL" id="LAZR01008873">
    <property type="protein sequence ID" value="KKM76038.1"/>
    <property type="molecule type" value="Genomic_DNA"/>
</dbReference>
<accession>A0A0F9K221</accession>